<accession>F0S550</accession>
<dbReference type="AlphaFoldDB" id="F0S550"/>
<organism evidence="1 2">
    <name type="scientific">Pseudopedobacter saltans (strain ATCC 51119 / DSM 12145 / JCM 21818 / CCUG 39354 / LMG 10337 / NBRC 100064 / NCIMB 13643)</name>
    <name type="common">Pedobacter saltans</name>
    <dbReference type="NCBI Taxonomy" id="762903"/>
    <lineage>
        <taxon>Bacteria</taxon>
        <taxon>Pseudomonadati</taxon>
        <taxon>Bacteroidota</taxon>
        <taxon>Sphingobacteriia</taxon>
        <taxon>Sphingobacteriales</taxon>
        <taxon>Sphingobacteriaceae</taxon>
        <taxon>Pseudopedobacter</taxon>
    </lineage>
</organism>
<dbReference type="Proteomes" id="UP000000310">
    <property type="component" value="Chromosome"/>
</dbReference>
<proteinExistence type="predicted"/>
<reference evidence="2" key="2">
    <citation type="submission" date="2011-02" db="EMBL/GenBank/DDBJ databases">
        <title>The complete genome of Pedobacter saltans DSM 12145.</title>
        <authorList>
            <consortium name="US DOE Joint Genome Institute (JGI-PGF)"/>
            <person name="Lucas S."/>
            <person name="Copeland A."/>
            <person name="Lapidus A."/>
            <person name="Bruce D."/>
            <person name="Goodwin L."/>
            <person name="Pitluck S."/>
            <person name="Kyrpides N."/>
            <person name="Mavromatis K."/>
            <person name="Pagani I."/>
            <person name="Ivanova N."/>
            <person name="Ovchinnikova G."/>
            <person name="Lu M."/>
            <person name="Detter J.C."/>
            <person name="Han C."/>
            <person name="Land M."/>
            <person name="Hauser L."/>
            <person name="Markowitz V."/>
            <person name="Cheng J.-F."/>
            <person name="Hugenholtz P."/>
            <person name="Woyke T."/>
            <person name="Wu D."/>
            <person name="Tindall B."/>
            <person name="Pomrenke H.G."/>
            <person name="Brambilla E."/>
            <person name="Klenk H.-P."/>
            <person name="Eisen J.A."/>
        </authorList>
    </citation>
    <scope>NUCLEOTIDE SEQUENCE [LARGE SCALE GENOMIC DNA]</scope>
    <source>
        <strain evidence="2">ATCC 51119 / DSM 12145 / JCM 21818 / LMG 10337 / NBRC 100064 / NCIMB 13643</strain>
    </source>
</reference>
<keyword evidence="2" id="KW-1185">Reference proteome</keyword>
<dbReference type="HOGENOM" id="CLU_2510198_0_0_10"/>
<name>F0S550_PSESL</name>
<dbReference type="KEGG" id="psn:Pedsa_0385"/>
<evidence type="ECO:0000313" key="1">
    <source>
        <dbReference type="EMBL" id="ADY50967.1"/>
    </source>
</evidence>
<protein>
    <submittedName>
        <fullName evidence="1">Uncharacterized protein</fullName>
    </submittedName>
</protein>
<sequence length="85" mass="9799">MVTKTDKTMKNILSQSELEIINKFDSELLKLLKADLKQYKETQSHREASLIDFTTRRYDFELLAALKEEIAALRNLGKVTLAKVV</sequence>
<dbReference type="STRING" id="762903.Pedsa_0385"/>
<gene>
    <name evidence="1" type="ordered locus">Pedsa_0385</name>
</gene>
<reference evidence="1 2" key="1">
    <citation type="journal article" date="2011" name="Stand. Genomic Sci.">
        <title>Complete genome sequence of the gliding, heparinolytic Pedobacter saltans type strain (113).</title>
        <authorList>
            <person name="Liolios K."/>
            <person name="Sikorski J."/>
            <person name="Lu M."/>
            <person name="Nolan M."/>
            <person name="Lapidus A."/>
            <person name="Lucas S."/>
            <person name="Hammon N."/>
            <person name="Deshpande S."/>
            <person name="Cheng J.F."/>
            <person name="Tapia R."/>
            <person name="Han C."/>
            <person name="Goodwin L."/>
            <person name="Pitluck S."/>
            <person name="Huntemann M."/>
            <person name="Ivanova N."/>
            <person name="Pagani I."/>
            <person name="Mavromatis K."/>
            <person name="Ovchinikova G."/>
            <person name="Pati A."/>
            <person name="Chen A."/>
            <person name="Palaniappan K."/>
            <person name="Land M."/>
            <person name="Hauser L."/>
            <person name="Brambilla E.M."/>
            <person name="Kotsyurbenko O."/>
            <person name="Rohde M."/>
            <person name="Tindall B.J."/>
            <person name="Abt B."/>
            <person name="Goker M."/>
            <person name="Detter J.C."/>
            <person name="Woyke T."/>
            <person name="Bristow J."/>
            <person name="Eisen J.A."/>
            <person name="Markowitz V."/>
            <person name="Hugenholtz P."/>
            <person name="Klenk H.P."/>
            <person name="Kyrpides N.C."/>
        </authorList>
    </citation>
    <scope>NUCLEOTIDE SEQUENCE [LARGE SCALE GENOMIC DNA]</scope>
    <source>
        <strain evidence="2">ATCC 51119 / DSM 12145 / JCM 21818 / LMG 10337 / NBRC 100064 / NCIMB 13643</strain>
    </source>
</reference>
<evidence type="ECO:0000313" key="2">
    <source>
        <dbReference type="Proteomes" id="UP000000310"/>
    </source>
</evidence>
<dbReference type="EMBL" id="CP002545">
    <property type="protein sequence ID" value="ADY50967.1"/>
    <property type="molecule type" value="Genomic_DNA"/>
</dbReference>